<keyword evidence="11" id="KW-1185">Reference proteome</keyword>
<evidence type="ECO:0000256" key="8">
    <source>
        <dbReference type="SAM" id="Phobius"/>
    </source>
</evidence>
<protein>
    <submittedName>
        <fullName evidence="10">Cuticlin-1</fullName>
    </submittedName>
</protein>
<dbReference type="PROSITE" id="PS51034">
    <property type="entry name" value="ZP_2"/>
    <property type="match status" value="1"/>
</dbReference>
<evidence type="ECO:0000256" key="1">
    <source>
        <dbReference type="ARBA" id="ARBA00004251"/>
    </source>
</evidence>
<keyword evidence="5" id="KW-0732">Signal</keyword>
<comment type="caution">
    <text evidence="10">The sequence shown here is derived from an EMBL/GenBank/DDBJ whole genome shotgun (WGS) entry which is preliminary data.</text>
</comment>
<dbReference type="Pfam" id="PF25301">
    <property type="entry name" value="CUT_C"/>
    <property type="match status" value="1"/>
</dbReference>
<keyword evidence="7 8" id="KW-0472">Membrane</keyword>
<keyword evidence="6 8" id="KW-1133">Transmembrane helix</keyword>
<dbReference type="InterPro" id="IPR001507">
    <property type="entry name" value="ZP_dom"/>
</dbReference>
<dbReference type="PANTHER" id="PTHR22907:SF17">
    <property type="entry name" value="ZP DOMAIN-CONTAINING PROTEIN"/>
    <property type="match status" value="1"/>
</dbReference>
<evidence type="ECO:0000313" key="11">
    <source>
        <dbReference type="Proteomes" id="UP001201812"/>
    </source>
</evidence>
<dbReference type="Proteomes" id="UP001201812">
    <property type="component" value="Unassembled WGS sequence"/>
</dbReference>
<dbReference type="InterPro" id="IPR056953">
    <property type="entry name" value="CUT_N"/>
</dbReference>
<feature type="transmembrane region" description="Helical" evidence="8">
    <location>
        <begin position="432"/>
        <end position="452"/>
    </location>
</feature>
<dbReference type="PANTHER" id="PTHR22907">
    <property type="entry name" value="GH04558P"/>
    <property type="match status" value="1"/>
</dbReference>
<evidence type="ECO:0000256" key="3">
    <source>
        <dbReference type="ARBA" id="ARBA00022475"/>
    </source>
</evidence>
<evidence type="ECO:0000256" key="4">
    <source>
        <dbReference type="ARBA" id="ARBA00022692"/>
    </source>
</evidence>
<dbReference type="GO" id="GO:0042302">
    <property type="term" value="F:structural constituent of cuticle"/>
    <property type="evidence" value="ECO:0007669"/>
    <property type="project" value="UniProtKB-KW"/>
</dbReference>
<dbReference type="AlphaFoldDB" id="A0AAD4NIH7"/>
<sequence>MNISYRWTNARLFMNCDTKAPLNRCTYANILLFSQILICQICITEAQLNNSIVGVPFVSCAADAIYAKWKTNEAFVGGHVNVRFTPNRYCYQVLVTNNQIELLVPHLDCKLNRIRVLDPSPGLIIEATVLISFHEQFVTAGDRLFVLRCFHSRHQNRNSHNVTHEGAHISLIVLPTDNRNESFGVSPNATQTSQKLRCSYIIKQEVKSSRKELIKSGKSTRIEFARRARREFSHETEVTESSQLKQVEGRLTIGTKLYHNWTCENARATQCLVVTNCVMRTQATEHKLIDDRGCSLEPTLVPELMYNKKHNVEQIMQLFSTIDQSFVHYQCQLNLVESNSSFGDVNELFSCPIPECKNREIITTLRKQRKIALEQFPQSTEVLDVISQRLDVVPFGDESESDVVFSNSINYDEQSTQLASDDKTEICLRKSLVIIGMIGIVLISFSTIVCASRDLLRRNRLRRTCSM</sequence>
<dbReference type="Pfam" id="PF25057">
    <property type="entry name" value="CUT_N"/>
    <property type="match status" value="1"/>
</dbReference>
<dbReference type="SMART" id="SM00241">
    <property type="entry name" value="ZP"/>
    <property type="match status" value="1"/>
</dbReference>
<proteinExistence type="predicted"/>
<dbReference type="EMBL" id="JAKKPZ010000001">
    <property type="protein sequence ID" value="KAI1728159.1"/>
    <property type="molecule type" value="Genomic_DNA"/>
</dbReference>
<keyword evidence="2" id="KW-0193">Cuticle</keyword>
<keyword evidence="3" id="KW-1003">Cell membrane</keyword>
<gene>
    <name evidence="10" type="ORF">DdX_00318</name>
</gene>
<reference evidence="10" key="1">
    <citation type="submission" date="2022-01" db="EMBL/GenBank/DDBJ databases">
        <title>Genome Sequence Resource for Two Populations of Ditylenchus destructor, the Migratory Endoparasitic Phytonematode.</title>
        <authorList>
            <person name="Zhang H."/>
            <person name="Lin R."/>
            <person name="Xie B."/>
        </authorList>
    </citation>
    <scope>NUCLEOTIDE SEQUENCE</scope>
    <source>
        <strain evidence="10">BazhouSP</strain>
    </source>
</reference>
<evidence type="ECO:0000256" key="7">
    <source>
        <dbReference type="ARBA" id="ARBA00023136"/>
    </source>
</evidence>
<dbReference type="InterPro" id="IPR057475">
    <property type="entry name" value="CUT_C"/>
</dbReference>
<organism evidence="10 11">
    <name type="scientific">Ditylenchus destructor</name>
    <dbReference type="NCBI Taxonomy" id="166010"/>
    <lineage>
        <taxon>Eukaryota</taxon>
        <taxon>Metazoa</taxon>
        <taxon>Ecdysozoa</taxon>
        <taxon>Nematoda</taxon>
        <taxon>Chromadorea</taxon>
        <taxon>Rhabditida</taxon>
        <taxon>Tylenchina</taxon>
        <taxon>Tylenchomorpha</taxon>
        <taxon>Sphaerularioidea</taxon>
        <taxon>Anguinidae</taxon>
        <taxon>Anguininae</taxon>
        <taxon>Ditylenchus</taxon>
    </lineage>
</organism>
<evidence type="ECO:0000256" key="6">
    <source>
        <dbReference type="ARBA" id="ARBA00022989"/>
    </source>
</evidence>
<accession>A0AAD4NIH7</accession>
<name>A0AAD4NIH7_9BILA</name>
<dbReference type="InterPro" id="IPR051962">
    <property type="entry name" value="Cuticlin"/>
</dbReference>
<evidence type="ECO:0000256" key="5">
    <source>
        <dbReference type="ARBA" id="ARBA00022729"/>
    </source>
</evidence>
<keyword evidence="4 8" id="KW-0812">Transmembrane</keyword>
<comment type="subcellular location">
    <subcellularLocation>
        <location evidence="1">Cell membrane</location>
        <topology evidence="1">Single-pass type I membrane protein</topology>
    </subcellularLocation>
</comment>
<evidence type="ECO:0000259" key="9">
    <source>
        <dbReference type="PROSITE" id="PS51034"/>
    </source>
</evidence>
<dbReference type="GO" id="GO:0005886">
    <property type="term" value="C:plasma membrane"/>
    <property type="evidence" value="ECO:0007669"/>
    <property type="project" value="UniProtKB-SubCell"/>
</dbReference>
<evidence type="ECO:0000313" key="10">
    <source>
        <dbReference type="EMBL" id="KAI1728159.1"/>
    </source>
</evidence>
<feature type="domain" description="ZP" evidence="9">
    <location>
        <begin position="59"/>
        <end position="358"/>
    </location>
</feature>
<evidence type="ECO:0000256" key="2">
    <source>
        <dbReference type="ARBA" id="ARBA00022460"/>
    </source>
</evidence>